<name>A0A915DZ49_9BILA</name>
<sequence>MADLLKKLEAIEKEQKEQKKQLAIHKVEIEKMTTHQEREMSAKRKRDRANFAKYKSAIRQGSKACKLEGSPYRHNTFCEESSRDVFLLFAKNTRYMIDGVKIFPDRSLAERNKRQLKIQQNEDLLLERLLKKRNMGLSDLQNEDNQ</sequence>
<evidence type="ECO:0000256" key="1">
    <source>
        <dbReference type="SAM" id="Coils"/>
    </source>
</evidence>
<organism evidence="2 3">
    <name type="scientific">Ditylenchus dipsaci</name>
    <dbReference type="NCBI Taxonomy" id="166011"/>
    <lineage>
        <taxon>Eukaryota</taxon>
        <taxon>Metazoa</taxon>
        <taxon>Ecdysozoa</taxon>
        <taxon>Nematoda</taxon>
        <taxon>Chromadorea</taxon>
        <taxon>Rhabditida</taxon>
        <taxon>Tylenchina</taxon>
        <taxon>Tylenchomorpha</taxon>
        <taxon>Sphaerularioidea</taxon>
        <taxon>Anguinidae</taxon>
        <taxon>Anguininae</taxon>
        <taxon>Ditylenchus</taxon>
    </lineage>
</organism>
<protein>
    <submittedName>
        <fullName evidence="3">Uncharacterized protein</fullName>
    </submittedName>
</protein>
<reference evidence="3" key="1">
    <citation type="submission" date="2022-11" db="UniProtKB">
        <authorList>
            <consortium name="WormBaseParasite"/>
        </authorList>
    </citation>
    <scope>IDENTIFICATION</scope>
</reference>
<evidence type="ECO:0000313" key="2">
    <source>
        <dbReference type="Proteomes" id="UP000887574"/>
    </source>
</evidence>
<feature type="coiled-coil region" evidence="1">
    <location>
        <begin position="1"/>
        <end position="28"/>
    </location>
</feature>
<evidence type="ECO:0000313" key="3">
    <source>
        <dbReference type="WBParaSite" id="jg24477"/>
    </source>
</evidence>
<keyword evidence="2" id="KW-1185">Reference proteome</keyword>
<dbReference type="AlphaFoldDB" id="A0A915DZ49"/>
<accession>A0A915DZ49</accession>
<proteinExistence type="predicted"/>
<dbReference type="Proteomes" id="UP000887574">
    <property type="component" value="Unplaced"/>
</dbReference>
<dbReference type="WBParaSite" id="jg24477">
    <property type="protein sequence ID" value="jg24477"/>
    <property type="gene ID" value="jg24477"/>
</dbReference>
<keyword evidence="1" id="KW-0175">Coiled coil</keyword>